<evidence type="ECO:0000313" key="3">
    <source>
        <dbReference type="EMBL" id="KAG6974923.1"/>
    </source>
</evidence>
<feature type="compositionally biased region" description="Basic and acidic residues" evidence="2">
    <location>
        <begin position="479"/>
        <end position="500"/>
    </location>
</feature>
<organism evidence="3 4">
    <name type="scientific">Phytophthora aleatoria</name>
    <dbReference type="NCBI Taxonomy" id="2496075"/>
    <lineage>
        <taxon>Eukaryota</taxon>
        <taxon>Sar</taxon>
        <taxon>Stramenopiles</taxon>
        <taxon>Oomycota</taxon>
        <taxon>Peronosporomycetes</taxon>
        <taxon>Peronosporales</taxon>
        <taxon>Peronosporaceae</taxon>
        <taxon>Phytophthora</taxon>
    </lineage>
</organism>
<evidence type="ECO:0000256" key="2">
    <source>
        <dbReference type="SAM" id="MobiDB-lite"/>
    </source>
</evidence>
<protein>
    <submittedName>
        <fullName evidence="3">Uncharacterized protein</fullName>
    </submittedName>
</protein>
<keyword evidence="4" id="KW-1185">Reference proteome</keyword>
<feature type="region of interest" description="Disordered" evidence="2">
    <location>
        <begin position="306"/>
        <end position="384"/>
    </location>
</feature>
<proteinExistence type="inferred from homology"/>
<gene>
    <name evidence="3" type="ORF">JG688_00002834</name>
</gene>
<feature type="compositionally biased region" description="Polar residues" evidence="2">
    <location>
        <begin position="1"/>
        <end position="12"/>
    </location>
</feature>
<dbReference type="AlphaFoldDB" id="A0A8J5JBW4"/>
<dbReference type="PANTHER" id="PTHR33560">
    <property type="entry name" value="PROTEIN FAM227B"/>
    <property type="match status" value="1"/>
</dbReference>
<feature type="region of interest" description="Disordered" evidence="2">
    <location>
        <begin position="1"/>
        <end position="32"/>
    </location>
</feature>
<sequence length="598" mass="67497">MLKNSSEQIKQQEATDNHTAGSDERVPSHPKKSFITEVVRLKRLSVNANIEETSDARPAEGATEVFQLIDKMAEKQQRSKRIRTMMQRAAHKTILVVRTRNSIQAAEIVSVRFNQHKVTEVPRSVQLAQICTKVLRHTRFTSAKKRPQFEKIFSEAREIDALLKDMFWYVTAHCFQPGRQPKLEASFYQRIADSFTSLFVRLQMKPSSRDVGFFDQLPDVVAQILFVALYEAFPRSRKLISSDEIRHEILRTCYCWILGFVPADLKYDHWVAVDEDSPKRIAALADFPAMRNRMIRAERVERTRQAVKTWHEDQDDDDEEAVTSGEHQVVGEQEATESNTKLLPSLAHQKSRRSSAFSISPPKNHPRPASGNGKSDDSARSAAHVETRERYTYEMCNSPLIGAFLAHHKLEASTPHLRVQMRLTSGKQRDLNDQEALRAAVGVVPARRRRLADPTAFGDALVELETFGNAVRNVYSKEKDQARTLDSRERKRLAGEHRALETQLSELRQSGERMHEFSNQIVSKSHIDALLRPSSRGNNRASPTTAATESTPPGSAGSTRPFTPRPPPGRGGSFKSTSTARTQVQAGGSTRTIDNSKR</sequence>
<dbReference type="Pfam" id="PF14922">
    <property type="entry name" value="FWWh"/>
    <property type="match status" value="1"/>
</dbReference>
<feature type="compositionally biased region" description="Basic and acidic residues" evidence="2">
    <location>
        <begin position="374"/>
        <end position="384"/>
    </location>
</feature>
<comment type="caution">
    <text evidence="3">The sequence shown here is derived from an EMBL/GenBank/DDBJ whole genome shotgun (WGS) entry which is preliminary data.</text>
</comment>
<evidence type="ECO:0000313" key="4">
    <source>
        <dbReference type="Proteomes" id="UP000709295"/>
    </source>
</evidence>
<feature type="region of interest" description="Disordered" evidence="2">
    <location>
        <begin position="479"/>
        <end position="512"/>
    </location>
</feature>
<name>A0A8J5JBW4_9STRA</name>
<feature type="region of interest" description="Disordered" evidence="2">
    <location>
        <begin position="528"/>
        <end position="598"/>
    </location>
</feature>
<feature type="compositionally biased region" description="Low complexity" evidence="2">
    <location>
        <begin position="541"/>
        <end position="562"/>
    </location>
</feature>
<reference evidence="3" key="1">
    <citation type="submission" date="2021-01" db="EMBL/GenBank/DDBJ databases">
        <title>Phytophthora aleatoria, a newly-described species from Pinus radiata is distinct from Phytophthora cactorum isolates based on comparative genomics.</title>
        <authorList>
            <person name="Mcdougal R."/>
            <person name="Panda P."/>
            <person name="Williams N."/>
            <person name="Studholme D.J."/>
        </authorList>
    </citation>
    <scope>NUCLEOTIDE SEQUENCE</scope>
    <source>
        <strain evidence="3">NZFS 4037</strain>
    </source>
</reference>
<evidence type="ECO:0000256" key="1">
    <source>
        <dbReference type="ARBA" id="ARBA00008666"/>
    </source>
</evidence>
<dbReference type="PANTHER" id="PTHR33560:SF1">
    <property type="entry name" value="PROTEIN FAM227A"/>
    <property type="match status" value="1"/>
</dbReference>
<dbReference type="InterPro" id="IPR029417">
    <property type="entry name" value="FAM227"/>
</dbReference>
<dbReference type="EMBL" id="JAENGY010000079">
    <property type="protein sequence ID" value="KAG6974923.1"/>
    <property type="molecule type" value="Genomic_DNA"/>
</dbReference>
<feature type="compositionally biased region" description="Polar residues" evidence="2">
    <location>
        <begin position="575"/>
        <end position="598"/>
    </location>
</feature>
<dbReference type="Proteomes" id="UP000709295">
    <property type="component" value="Unassembled WGS sequence"/>
</dbReference>
<accession>A0A8J5JBW4</accession>
<feature type="compositionally biased region" description="Basic and acidic residues" evidence="2">
    <location>
        <begin position="13"/>
        <end position="27"/>
    </location>
</feature>
<comment type="similarity">
    <text evidence="1">Belongs to the FAM227 family.</text>
</comment>